<gene>
    <name evidence="2" type="ORF">SAMN05216564_11323</name>
</gene>
<keyword evidence="3" id="KW-1185">Reference proteome</keyword>
<evidence type="ECO:0000256" key="1">
    <source>
        <dbReference type="SAM" id="Phobius"/>
    </source>
</evidence>
<protein>
    <submittedName>
        <fullName evidence="2">Uncharacterized protein</fullName>
    </submittedName>
</protein>
<keyword evidence="1" id="KW-0812">Transmembrane</keyword>
<evidence type="ECO:0000313" key="3">
    <source>
        <dbReference type="Proteomes" id="UP000199079"/>
    </source>
</evidence>
<name>A0A1H3NJG5_9EURY</name>
<sequence length="86" mass="9225">MDWTTTVALAVFAGGCALAVYQSRKDDWPISRKVGTIIAMIGAAIALFVSQVVSIDLSPFSLEVVGTLIMLGGFLSIIFWDSDQEV</sequence>
<accession>A0A1H3NJG5</accession>
<dbReference type="Proteomes" id="UP000199079">
    <property type="component" value="Unassembled WGS sequence"/>
</dbReference>
<keyword evidence="1" id="KW-0472">Membrane</keyword>
<evidence type="ECO:0000313" key="2">
    <source>
        <dbReference type="EMBL" id="SDY88968.1"/>
    </source>
</evidence>
<keyword evidence="1" id="KW-1133">Transmembrane helix</keyword>
<feature type="transmembrane region" description="Helical" evidence="1">
    <location>
        <begin position="35"/>
        <end position="53"/>
    </location>
</feature>
<dbReference type="RefSeq" id="WP_143114486.1">
    <property type="nucleotide sequence ID" value="NZ_FNPC01000013.1"/>
</dbReference>
<organism evidence="2 3">
    <name type="scientific">Halopenitus persicus</name>
    <dbReference type="NCBI Taxonomy" id="1048396"/>
    <lineage>
        <taxon>Archaea</taxon>
        <taxon>Methanobacteriati</taxon>
        <taxon>Methanobacteriota</taxon>
        <taxon>Stenosarchaea group</taxon>
        <taxon>Halobacteria</taxon>
        <taxon>Halobacteriales</taxon>
        <taxon>Haloferacaceae</taxon>
        <taxon>Halopenitus</taxon>
    </lineage>
</organism>
<reference evidence="3" key="1">
    <citation type="submission" date="2016-10" db="EMBL/GenBank/DDBJ databases">
        <authorList>
            <person name="Varghese N."/>
            <person name="Submissions S."/>
        </authorList>
    </citation>
    <scope>NUCLEOTIDE SEQUENCE [LARGE SCALE GENOMIC DNA]</scope>
    <source>
        <strain evidence="3">DC30,IBRC 10041,KCTC 4046</strain>
    </source>
</reference>
<proteinExistence type="predicted"/>
<dbReference type="AlphaFoldDB" id="A0A1H3NJG5"/>
<dbReference type="EMBL" id="FNPC01000013">
    <property type="protein sequence ID" value="SDY88968.1"/>
    <property type="molecule type" value="Genomic_DNA"/>
</dbReference>
<feature type="transmembrane region" description="Helical" evidence="1">
    <location>
        <begin position="60"/>
        <end position="80"/>
    </location>
</feature>